<organism evidence="1 2">
    <name type="scientific">Aliikangiella marina</name>
    <dbReference type="NCBI Taxonomy" id="1712262"/>
    <lineage>
        <taxon>Bacteria</taxon>
        <taxon>Pseudomonadati</taxon>
        <taxon>Pseudomonadota</taxon>
        <taxon>Gammaproteobacteria</taxon>
        <taxon>Oceanospirillales</taxon>
        <taxon>Pleioneaceae</taxon>
        <taxon>Aliikangiella</taxon>
    </lineage>
</organism>
<reference evidence="1 2" key="1">
    <citation type="submission" date="2019-06" db="EMBL/GenBank/DDBJ databases">
        <title>Draft genome of Aliikangiella marina GYP-15.</title>
        <authorList>
            <person name="Wang G."/>
        </authorList>
    </citation>
    <scope>NUCLEOTIDE SEQUENCE [LARGE SCALE GENOMIC DNA]</scope>
    <source>
        <strain evidence="1 2">GYP-15</strain>
    </source>
</reference>
<dbReference type="RefSeq" id="WP_142942805.1">
    <property type="nucleotide sequence ID" value="NZ_VIKR01000003.1"/>
</dbReference>
<sequence>MSDYTKLLEFNRPQYVKDLNVSREIEQGVVKVWLRLSSEESLHLVGFDDLAESISNLIQAERAIISKENSSGKEYGTIRIECWVEESYSEFFCDSAYQTNSTSFV</sequence>
<dbReference type="AlphaFoldDB" id="A0A545TA69"/>
<proteinExistence type="predicted"/>
<dbReference type="OrthoDB" id="6106034at2"/>
<protein>
    <submittedName>
        <fullName evidence="1">Uncharacterized protein</fullName>
    </submittedName>
</protein>
<dbReference type="EMBL" id="VIKR01000003">
    <property type="protein sequence ID" value="TQV74097.1"/>
    <property type="molecule type" value="Genomic_DNA"/>
</dbReference>
<accession>A0A545TA69</accession>
<name>A0A545TA69_9GAMM</name>
<comment type="caution">
    <text evidence="1">The sequence shown here is derived from an EMBL/GenBank/DDBJ whole genome shotgun (WGS) entry which is preliminary data.</text>
</comment>
<dbReference type="Proteomes" id="UP000317839">
    <property type="component" value="Unassembled WGS sequence"/>
</dbReference>
<evidence type="ECO:0000313" key="2">
    <source>
        <dbReference type="Proteomes" id="UP000317839"/>
    </source>
</evidence>
<keyword evidence="2" id="KW-1185">Reference proteome</keyword>
<evidence type="ECO:0000313" key="1">
    <source>
        <dbReference type="EMBL" id="TQV74097.1"/>
    </source>
</evidence>
<gene>
    <name evidence="1" type="ORF">FLL45_14670</name>
</gene>